<dbReference type="CDD" id="cd00075">
    <property type="entry name" value="HATPase"/>
    <property type="match status" value="1"/>
</dbReference>
<dbReference type="InterPro" id="IPR036097">
    <property type="entry name" value="HisK_dim/P_sf"/>
</dbReference>
<gene>
    <name evidence="11" type="ORF">SAMN04488138_10483</name>
</gene>
<dbReference type="STRING" id="576117.SAMN04488138_10483"/>
<keyword evidence="5" id="KW-0547">Nucleotide-binding</keyword>
<evidence type="ECO:0000256" key="4">
    <source>
        <dbReference type="ARBA" id="ARBA00022679"/>
    </source>
</evidence>
<dbReference type="InterPro" id="IPR003594">
    <property type="entry name" value="HATPase_dom"/>
</dbReference>
<sequence>MNHTNSDFNPADTPHLASQSPLPSPEDLCAAMLTPVLMFKGDLDHPIYLNAAALDLLGEEHIESAITKLHSSALFGSSEEKEKLIGTLRASGYAEFSTQPRCVTDTIIGNIYTSADQNGVPFYITFLRLEAKLKKQKQFAQDVNSVITHELRTPLTSIKGALEMLHPKVVGPLSDKATALLKIAHTNCDRMLELIQDMLDSNEQTQTQKTAEREVTALAPVLSNIATSLQGYGTYHGVEIRLKSVDDTLAVNVVPSHLIKIVTNLISNAVKASQKGQHVEFWAESSEDKIKILVKDNGSGIPAEIQDRLFERFTRSQWLNEKSTGSSGLGLNIVKTLAETMDGNVSFVSDAGKGTTFCVTLPKALLT</sequence>
<evidence type="ECO:0000256" key="9">
    <source>
        <dbReference type="SAM" id="MobiDB-lite"/>
    </source>
</evidence>
<keyword evidence="8" id="KW-0902">Two-component regulatory system</keyword>
<organism evidence="11 12">
    <name type="scientific">Celeribacter halophilus</name>
    <dbReference type="NCBI Taxonomy" id="576117"/>
    <lineage>
        <taxon>Bacteria</taxon>
        <taxon>Pseudomonadati</taxon>
        <taxon>Pseudomonadota</taxon>
        <taxon>Alphaproteobacteria</taxon>
        <taxon>Rhodobacterales</taxon>
        <taxon>Roseobacteraceae</taxon>
        <taxon>Celeribacter</taxon>
    </lineage>
</organism>
<evidence type="ECO:0000313" key="12">
    <source>
        <dbReference type="Proteomes" id="UP000183299"/>
    </source>
</evidence>
<dbReference type="InterPro" id="IPR004358">
    <property type="entry name" value="Sig_transdc_His_kin-like_C"/>
</dbReference>
<dbReference type="GO" id="GO:0007234">
    <property type="term" value="P:osmosensory signaling via phosphorelay pathway"/>
    <property type="evidence" value="ECO:0007669"/>
    <property type="project" value="TreeGrafter"/>
</dbReference>
<dbReference type="PANTHER" id="PTHR42878:SF7">
    <property type="entry name" value="SENSOR HISTIDINE KINASE GLRK"/>
    <property type="match status" value="1"/>
</dbReference>
<dbReference type="Gene3D" id="3.30.565.10">
    <property type="entry name" value="Histidine kinase-like ATPase, C-terminal domain"/>
    <property type="match status" value="1"/>
</dbReference>
<dbReference type="SMART" id="SM00387">
    <property type="entry name" value="HATPase_c"/>
    <property type="match status" value="1"/>
</dbReference>
<dbReference type="PROSITE" id="PS50109">
    <property type="entry name" value="HIS_KIN"/>
    <property type="match status" value="1"/>
</dbReference>
<dbReference type="EC" id="2.7.13.3" evidence="2"/>
<dbReference type="InterPro" id="IPR050351">
    <property type="entry name" value="BphY/WalK/GraS-like"/>
</dbReference>
<feature type="domain" description="Histidine kinase" evidence="10">
    <location>
        <begin position="146"/>
        <end position="365"/>
    </location>
</feature>
<dbReference type="FunFam" id="3.30.565.10:FF:000006">
    <property type="entry name" value="Sensor histidine kinase WalK"/>
    <property type="match status" value="1"/>
</dbReference>
<keyword evidence="6 11" id="KW-0418">Kinase</keyword>
<accession>A0A1I3QUP4</accession>
<dbReference type="CDD" id="cd00082">
    <property type="entry name" value="HisKA"/>
    <property type="match status" value="1"/>
</dbReference>
<evidence type="ECO:0000256" key="1">
    <source>
        <dbReference type="ARBA" id="ARBA00000085"/>
    </source>
</evidence>
<dbReference type="Pfam" id="PF00512">
    <property type="entry name" value="HisKA"/>
    <property type="match status" value="1"/>
</dbReference>
<dbReference type="InterPro" id="IPR003661">
    <property type="entry name" value="HisK_dim/P_dom"/>
</dbReference>
<evidence type="ECO:0000256" key="7">
    <source>
        <dbReference type="ARBA" id="ARBA00022840"/>
    </source>
</evidence>
<comment type="catalytic activity">
    <reaction evidence="1">
        <text>ATP + protein L-histidine = ADP + protein N-phospho-L-histidine.</text>
        <dbReference type="EC" id="2.7.13.3"/>
    </reaction>
</comment>
<proteinExistence type="predicted"/>
<dbReference type="GeneID" id="98664592"/>
<dbReference type="InterPro" id="IPR036890">
    <property type="entry name" value="HATPase_C_sf"/>
</dbReference>
<reference evidence="11 12" key="1">
    <citation type="submission" date="2016-10" db="EMBL/GenBank/DDBJ databases">
        <authorList>
            <person name="de Groot N.N."/>
        </authorList>
    </citation>
    <scope>NUCLEOTIDE SEQUENCE [LARGE SCALE GENOMIC DNA]</scope>
    <source>
        <strain evidence="11 12">CGMCC 1.8891</strain>
    </source>
</reference>
<keyword evidence="12" id="KW-1185">Reference proteome</keyword>
<dbReference type="SMART" id="SM00388">
    <property type="entry name" value="HisKA"/>
    <property type="match status" value="1"/>
</dbReference>
<dbReference type="PRINTS" id="PR00344">
    <property type="entry name" value="BCTRLSENSOR"/>
</dbReference>
<dbReference type="GO" id="GO:0000155">
    <property type="term" value="F:phosphorelay sensor kinase activity"/>
    <property type="evidence" value="ECO:0007669"/>
    <property type="project" value="InterPro"/>
</dbReference>
<dbReference type="OrthoDB" id="7179697at2"/>
<dbReference type="RefSeq" id="WP_082715324.1">
    <property type="nucleotide sequence ID" value="NZ_FORY01000004.1"/>
</dbReference>
<dbReference type="InterPro" id="IPR005467">
    <property type="entry name" value="His_kinase_dom"/>
</dbReference>
<protein>
    <recommendedName>
        <fullName evidence="2">histidine kinase</fullName>
        <ecNumber evidence="2">2.7.13.3</ecNumber>
    </recommendedName>
</protein>
<dbReference type="GO" id="GO:0030295">
    <property type="term" value="F:protein kinase activator activity"/>
    <property type="evidence" value="ECO:0007669"/>
    <property type="project" value="TreeGrafter"/>
</dbReference>
<dbReference type="AlphaFoldDB" id="A0A1I3QUP4"/>
<evidence type="ECO:0000256" key="6">
    <source>
        <dbReference type="ARBA" id="ARBA00022777"/>
    </source>
</evidence>
<dbReference type="SUPFAM" id="SSF55874">
    <property type="entry name" value="ATPase domain of HSP90 chaperone/DNA topoisomerase II/histidine kinase"/>
    <property type="match status" value="1"/>
</dbReference>
<evidence type="ECO:0000256" key="2">
    <source>
        <dbReference type="ARBA" id="ARBA00012438"/>
    </source>
</evidence>
<dbReference type="SUPFAM" id="SSF47384">
    <property type="entry name" value="Homodimeric domain of signal transducing histidine kinase"/>
    <property type="match status" value="1"/>
</dbReference>
<evidence type="ECO:0000313" key="11">
    <source>
        <dbReference type="EMBL" id="SFJ36817.1"/>
    </source>
</evidence>
<dbReference type="GO" id="GO:0000156">
    <property type="term" value="F:phosphorelay response regulator activity"/>
    <property type="evidence" value="ECO:0007669"/>
    <property type="project" value="TreeGrafter"/>
</dbReference>
<dbReference type="Gene3D" id="1.10.287.130">
    <property type="match status" value="1"/>
</dbReference>
<evidence type="ECO:0000256" key="3">
    <source>
        <dbReference type="ARBA" id="ARBA00022553"/>
    </source>
</evidence>
<feature type="region of interest" description="Disordered" evidence="9">
    <location>
        <begin position="1"/>
        <end position="22"/>
    </location>
</feature>
<dbReference type="EMBL" id="FORY01000004">
    <property type="protein sequence ID" value="SFJ36817.1"/>
    <property type="molecule type" value="Genomic_DNA"/>
</dbReference>
<dbReference type="Pfam" id="PF02518">
    <property type="entry name" value="HATPase_c"/>
    <property type="match status" value="1"/>
</dbReference>
<evidence type="ECO:0000256" key="8">
    <source>
        <dbReference type="ARBA" id="ARBA00023012"/>
    </source>
</evidence>
<evidence type="ECO:0000256" key="5">
    <source>
        <dbReference type="ARBA" id="ARBA00022741"/>
    </source>
</evidence>
<keyword evidence="7" id="KW-0067">ATP-binding</keyword>
<keyword evidence="3" id="KW-0597">Phosphoprotein</keyword>
<keyword evidence="4" id="KW-0808">Transferase</keyword>
<name>A0A1I3QUP4_9RHOB</name>
<dbReference type="PANTHER" id="PTHR42878">
    <property type="entry name" value="TWO-COMPONENT HISTIDINE KINASE"/>
    <property type="match status" value="1"/>
</dbReference>
<dbReference type="Proteomes" id="UP000183299">
    <property type="component" value="Unassembled WGS sequence"/>
</dbReference>
<evidence type="ECO:0000259" key="10">
    <source>
        <dbReference type="PROSITE" id="PS50109"/>
    </source>
</evidence>
<dbReference type="GO" id="GO:0005524">
    <property type="term" value="F:ATP binding"/>
    <property type="evidence" value="ECO:0007669"/>
    <property type="project" value="UniProtKB-KW"/>
</dbReference>